<feature type="region of interest" description="Disordered" evidence="1">
    <location>
        <begin position="75"/>
        <end position="95"/>
    </location>
</feature>
<feature type="non-terminal residue" evidence="2">
    <location>
        <position position="225"/>
    </location>
</feature>
<accession>A0A1S8WY76</accession>
<gene>
    <name evidence="2" type="ORF">X801_04809</name>
</gene>
<feature type="region of interest" description="Disordered" evidence="1">
    <location>
        <begin position="128"/>
        <end position="171"/>
    </location>
</feature>
<dbReference type="EMBL" id="KV893410">
    <property type="protein sequence ID" value="OON19325.1"/>
    <property type="molecule type" value="Genomic_DNA"/>
</dbReference>
<name>A0A1S8WY76_OPIVI</name>
<keyword evidence="3" id="KW-1185">Reference proteome</keyword>
<proteinExistence type="predicted"/>
<protein>
    <submittedName>
        <fullName evidence="2">Uncharacterized protein</fullName>
    </submittedName>
</protein>
<feature type="compositionally biased region" description="Acidic residues" evidence="1">
    <location>
        <begin position="150"/>
        <end position="163"/>
    </location>
</feature>
<dbReference type="Proteomes" id="UP000243686">
    <property type="component" value="Unassembled WGS sequence"/>
</dbReference>
<sequence length="225" mass="24793">LSIELRTKDLAEFRRALAPDDIYPAFSKEKIPYGEKDLKVTAVLSTVRDKLEVCTDNSPSMNVRGFFKNVLNSEQAQDTSAIPPDDPNSGTLGSGVSGFLSGTTRFLDTVQNKKNGLLNDLTTKFSGIKLPGDQSGGRTKRKKTSRVQENEGDEESSASEYGDEGDKPIAISPDLEANFQNYSMHHTGRSAFAKELKRQNSIFTRGTTLKKVNELCLPNEPKENE</sequence>
<evidence type="ECO:0000313" key="2">
    <source>
        <dbReference type="EMBL" id="OON19325.1"/>
    </source>
</evidence>
<organism evidence="2 3">
    <name type="scientific">Opisthorchis viverrini</name>
    <name type="common">Southeast Asian liver fluke</name>
    <dbReference type="NCBI Taxonomy" id="6198"/>
    <lineage>
        <taxon>Eukaryota</taxon>
        <taxon>Metazoa</taxon>
        <taxon>Spiralia</taxon>
        <taxon>Lophotrochozoa</taxon>
        <taxon>Platyhelminthes</taxon>
        <taxon>Trematoda</taxon>
        <taxon>Digenea</taxon>
        <taxon>Opisthorchiida</taxon>
        <taxon>Opisthorchiata</taxon>
        <taxon>Opisthorchiidae</taxon>
        <taxon>Opisthorchis</taxon>
    </lineage>
</organism>
<evidence type="ECO:0000256" key="1">
    <source>
        <dbReference type="SAM" id="MobiDB-lite"/>
    </source>
</evidence>
<feature type="non-terminal residue" evidence="2">
    <location>
        <position position="1"/>
    </location>
</feature>
<reference evidence="2 3" key="1">
    <citation type="submission" date="2015-03" db="EMBL/GenBank/DDBJ databases">
        <title>Draft genome of the nematode, Opisthorchis viverrini.</title>
        <authorList>
            <person name="Mitreva M."/>
        </authorList>
    </citation>
    <scope>NUCLEOTIDE SEQUENCE [LARGE SCALE GENOMIC DNA]</scope>
    <source>
        <strain evidence="2">Khon Kaen</strain>
    </source>
</reference>
<dbReference type="AlphaFoldDB" id="A0A1S8WY76"/>
<evidence type="ECO:0000313" key="3">
    <source>
        <dbReference type="Proteomes" id="UP000243686"/>
    </source>
</evidence>